<name>A0AAV4B420_9GAST</name>
<organism evidence="2 3">
    <name type="scientific">Plakobranchus ocellatus</name>
    <dbReference type="NCBI Taxonomy" id="259542"/>
    <lineage>
        <taxon>Eukaryota</taxon>
        <taxon>Metazoa</taxon>
        <taxon>Spiralia</taxon>
        <taxon>Lophotrochozoa</taxon>
        <taxon>Mollusca</taxon>
        <taxon>Gastropoda</taxon>
        <taxon>Heterobranchia</taxon>
        <taxon>Euthyneura</taxon>
        <taxon>Panpulmonata</taxon>
        <taxon>Sacoglossa</taxon>
        <taxon>Placobranchoidea</taxon>
        <taxon>Plakobranchidae</taxon>
        <taxon>Plakobranchus</taxon>
    </lineage>
</organism>
<dbReference type="EMBL" id="BLXT01004491">
    <property type="protein sequence ID" value="GFO13419.1"/>
    <property type="molecule type" value="Genomic_DNA"/>
</dbReference>
<evidence type="ECO:0000313" key="3">
    <source>
        <dbReference type="Proteomes" id="UP000735302"/>
    </source>
</evidence>
<proteinExistence type="predicted"/>
<evidence type="ECO:0000256" key="1">
    <source>
        <dbReference type="SAM" id="MobiDB-lite"/>
    </source>
</evidence>
<accession>A0AAV4B420</accession>
<protein>
    <submittedName>
        <fullName evidence="2">Uncharacterized protein</fullName>
    </submittedName>
</protein>
<feature type="compositionally biased region" description="Basic residues" evidence="1">
    <location>
        <begin position="24"/>
        <end position="45"/>
    </location>
</feature>
<gene>
    <name evidence="2" type="ORF">PoB_003992400</name>
</gene>
<dbReference type="Proteomes" id="UP000735302">
    <property type="component" value="Unassembled WGS sequence"/>
</dbReference>
<evidence type="ECO:0000313" key="2">
    <source>
        <dbReference type="EMBL" id="GFO13419.1"/>
    </source>
</evidence>
<reference evidence="2 3" key="1">
    <citation type="journal article" date="2021" name="Elife">
        <title>Chloroplast acquisition without the gene transfer in kleptoplastic sea slugs, Plakobranchus ocellatus.</title>
        <authorList>
            <person name="Maeda T."/>
            <person name="Takahashi S."/>
            <person name="Yoshida T."/>
            <person name="Shimamura S."/>
            <person name="Takaki Y."/>
            <person name="Nagai Y."/>
            <person name="Toyoda A."/>
            <person name="Suzuki Y."/>
            <person name="Arimoto A."/>
            <person name="Ishii H."/>
            <person name="Satoh N."/>
            <person name="Nishiyama T."/>
            <person name="Hasebe M."/>
            <person name="Maruyama T."/>
            <person name="Minagawa J."/>
            <person name="Obokata J."/>
            <person name="Shigenobu S."/>
        </authorList>
    </citation>
    <scope>NUCLEOTIDE SEQUENCE [LARGE SCALE GENOMIC DNA]</scope>
</reference>
<comment type="caution">
    <text evidence="2">The sequence shown here is derived from an EMBL/GenBank/DDBJ whole genome shotgun (WGS) entry which is preliminary data.</text>
</comment>
<dbReference type="AlphaFoldDB" id="A0AAV4B420"/>
<sequence>MSDELDSSCTVIGENANKPPCSGLKRKQKHIRRHSRKPYVRAQRRHPCNSPFQCSTIRMRDVEQLNAALYSHPTTINLDNWIVKFIQVKQKKDRSPKT</sequence>
<keyword evidence="3" id="KW-1185">Reference proteome</keyword>
<feature type="region of interest" description="Disordered" evidence="1">
    <location>
        <begin position="16"/>
        <end position="45"/>
    </location>
</feature>